<accession>A0AA43QIH6</accession>
<evidence type="ECO:0000256" key="4">
    <source>
        <dbReference type="ARBA" id="ARBA00044511"/>
    </source>
</evidence>
<evidence type="ECO:0000259" key="7">
    <source>
        <dbReference type="Pfam" id="PF23276"/>
    </source>
</evidence>
<dbReference type="Gene3D" id="1.25.40.10">
    <property type="entry name" value="Tetratricopeptide repeat domain"/>
    <property type="match status" value="3"/>
</dbReference>
<dbReference type="InterPro" id="IPR002885">
    <property type="entry name" value="PPR_rpt"/>
</dbReference>
<keyword evidence="2" id="KW-0677">Repeat</keyword>
<evidence type="ECO:0000256" key="5">
    <source>
        <dbReference type="PROSITE-ProRule" id="PRU00708"/>
    </source>
</evidence>
<evidence type="ECO:0000256" key="6">
    <source>
        <dbReference type="SAM" id="MobiDB-lite"/>
    </source>
</evidence>
<dbReference type="AlphaFoldDB" id="A0AA43QIH6"/>
<feature type="repeat" description="PPR" evidence="5">
    <location>
        <begin position="443"/>
        <end position="477"/>
    </location>
</feature>
<evidence type="ECO:0000256" key="3">
    <source>
        <dbReference type="ARBA" id="ARBA00044493"/>
    </source>
</evidence>
<comment type="similarity">
    <text evidence="1">Belongs to the CCM1 family.</text>
</comment>
<dbReference type="Pfam" id="PF13812">
    <property type="entry name" value="PPR_3"/>
    <property type="match status" value="1"/>
</dbReference>
<dbReference type="PROSITE" id="PS51375">
    <property type="entry name" value="PPR"/>
    <property type="match status" value="2"/>
</dbReference>
<proteinExistence type="inferred from homology"/>
<organism evidence="8 9">
    <name type="scientific">Ramalina farinacea</name>
    <dbReference type="NCBI Taxonomy" id="258253"/>
    <lineage>
        <taxon>Eukaryota</taxon>
        <taxon>Fungi</taxon>
        <taxon>Dikarya</taxon>
        <taxon>Ascomycota</taxon>
        <taxon>Pezizomycotina</taxon>
        <taxon>Lecanoromycetes</taxon>
        <taxon>OSLEUM clade</taxon>
        <taxon>Lecanoromycetidae</taxon>
        <taxon>Lecanorales</taxon>
        <taxon>Lecanorineae</taxon>
        <taxon>Ramalinaceae</taxon>
        <taxon>Ramalina</taxon>
    </lineage>
</organism>
<evidence type="ECO:0000313" key="9">
    <source>
        <dbReference type="Proteomes" id="UP001161017"/>
    </source>
</evidence>
<dbReference type="InterPro" id="IPR057027">
    <property type="entry name" value="TPR_mt"/>
</dbReference>
<protein>
    <submittedName>
        <fullName evidence="8">Telomerase protein component 1</fullName>
    </submittedName>
</protein>
<feature type="repeat" description="PPR" evidence="5">
    <location>
        <begin position="299"/>
        <end position="333"/>
    </location>
</feature>
<keyword evidence="9" id="KW-1185">Reference proteome</keyword>
<feature type="region of interest" description="Disordered" evidence="6">
    <location>
        <begin position="401"/>
        <end position="440"/>
    </location>
</feature>
<feature type="compositionally biased region" description="Pro residues" evidence="6">
    <location>
        <begin position="404"/>
        <end position="415"/>
    </location>
</feature>
<sequence length="573" mass="63676">MSLPHRVYSPVWEALNLSAIDGAASPSTQDIRAGYQDLKRFSERADYVRVQAQVEQLVRVNHETPSLRLYNALILANGNPQMGSAGEVARLLQEMVEGGIMPDSATYHAVLRVLAVHPDYLLRSHVLQCLSERWFSLTRDGHHDVVVGLLKDRQLELALQHFDRMKAESVEIHPWLYDIIIYNLCNVHEFDEVLKLMHERLESGHPDLSDSPTPLPESTDSNLHEISGNLWFHLLDTASRNHHHEATVLAYNARVATGYLNPPSGICCNILNCAARHGDTGLATAVFNLLARRSGNPIQLHHYETLIETYANAGDLSPAFALLSTMTAAGHPPTSASTRPILLNIKNLEPRNVVAAHDILEKMRDEGRPVALEALHVLLEGYVHHSNLPSALHLYNTMEMYTAPEPPQPRPPSSSSPPRTTSSSSYPVEPGQPAAFPPTHSPTTATYNLLLRACEHQREKSRAMFLASEMVSLKVVPDALTYDRLILVCIKCDDDLGDAWQYLAEMRGHGYMMRAGTAIYLARRACELRDRRLWELERGKGGQISGQKLRALMQEAGWGEDEQGGGGQKGIAT</sequence>
<dbReference type="Pfam" id="PF23276">
    <property type="entry name" value="TPR_24"/>
    <property type="match status" value="1"/>
</dbReference>
<dbReference type="PANTHER" id="PTHR47447">
    <property type="entry name" value="OS03G0856100 PROTEIN"/>
    <property type="match status" value="1"/>
</dbReference>
<comment type="caution">
    <text evidence="8">The sequence shown here is derived from an EMBL/GenBank/DDBJ whole genome shotgun (WGS) entry which is preliminary data.</text>
</comment>
<evidence type="ECO:0000313" key="8">
    <source>
        <dbReference type="EMBL" id="MDI1485318.1"/>
    </source>
</evidence>
<dbReference type="PANTHER" id="PTHR47447:SF17">
    <property type="entry name" value="OS12G0638900 PROTEIN"/>
    <property type="match status" value="1"/>
</dbReference>
<feature type="domain" description="Pentatricopeptide repeat-containing protein-mitochondrial" evidence="7">
    <location>
        <begin position="264"/>
        <end position="397"/>
    </location>
</feature>
<feature type="compositionally biased region" description="Low complexity" evidence="6">
    <location>
        <begin position="416"/>
        <end position="425"/>
    </location>
</feature>
<name>A0AA43QIH6_9LECA</name>
<comment type="subunit">
    <text evidence="4">Binds to mitochondrial small subunit 15S rRNA.</text>
</comment>
<evidence type="ECO:0000256" key="2">
    <source>
        <dbReference type="ARBA" id="ARBA00022737"/>
    </source>
</evidence>
<reference evidence="8" key="1">
    <citation type="journal article" date="2023" name="Genome Biol. Evol.">
        <title>First Whole Genome Sequence and Flow Cytometry Genome Size Data for the Lichen-Forming Fungus Ramalina farinacea (Ascomycota).</title>
        <authorList>
            <person name="Llewellyn T."/>
            <person name="Mian S."/>
            <person name="Hill R."/>
            <person name="Leitch I.J."/>
            <person name="Gaya E."/>
        </authorList>
    </citation>
    <scope>NUCLEOTIDE SEQUENCE</scope>
    <source>
        <strain evidence="8">LIQ254RAFAR</strain>
    </source>
</reference>
<comment type="function">
    <text evidence="3">Regulates mitochondrial small subunit maturation by controlling 15S rRNA 5'-end processing. Localizes to the 5' precursor of the 15S rRNA in a position that is subsequently occupied by mS47 in the mature yeast mtSSU. Uses structure and sequence-specific RNA recognition, binding to a single-stranded region of the precursor and specifically recognizing bases -6 to -1. The exchange of Ccm1 for mS47 is coupled to the irreversible removal of precursor rRNA that is accompanied by conformational changes of the mitoribosomal proteins uS5m and mS26. These conformational changes signal completion of 5'-end rRNA processing through protection of the mature 5'-end of the 15S rRNA and stabilization of mS47. The removal of the 5' precursor together with the dissociation of Ccm1 may be catalyzed by the 5'-3' exoribonuclease Pet127. Involved in the specific removal of group I introns in mitochondrial encoded transcripts.</text>
</comment>
<dbReference type="EMBL" id="JAPUFD010000001">
    <property type="protein sequence ID" value="MDI1485318.1"/>
    <property type="molecule type" value="Genomic_DNA"/>
</dbReference>
<dbReference type="InterPro" id="IPR011990">
    <property type="entry name" value="TPR-like_helical_dom_sf"/>
</dbReference>
<evidence type="ECO:0000256" key="1">
    <source>
        <dbReference type="ARBA" id="ARBA00006192"/>
    </source>
</evidence>
<dbReference type="Proteomes" id="UP001161017">
    <property type="component" value="Unassembled WGS sequence"/>
</dbReference>
<gene>
    <name evidence="8" type="primary">TEP1_1</name>
    <name evidence="8" type="ORF">OHK93_000455</name>
</gene>